<reference evidence="3" key="1">
    <citation type="submission" date="2020-07" db="EMBL/GenBank/DDBJ databases">
        <title>Genome sequence and genetic diversity analysis of an under-domesticated orphan crop, white fonio (Digitaria exilis).</title>
        <authorList>
            <person name="Bennetzen J.L."/>
            <person name="Chen S."/>
            <person name="Ma X."/>
            <person name="Wang X."/>
            <person name="Yssel A.E.J."/>
            <person name="Chaluvadi S.R."/>
            <person name="Johnson M."/>
            <person name="Gangashetty P."/>
            <person name="Hamidou F."/>
            <person name="Sanogo M.D."/>
            <person name="Zwaenepoel A."/>
            <person name="Wallace J."/>
            <person name="Van De Peer Y."/>
            <person name="Van Deynze A."/>
        </authorList>
    </citation>
    <scope>NUCLEOTIDE SEQUENCE</scope>
    <source>
        <tissue evidence="3">Leaves</tissue>
    </source>
</reference>
<evidence type="ECO:0000256" key="2">
    <source>
        <dbReference type="ARBA" id="ARBA00023180"/>
    </source>
</evidence>
<evidence type="ECO:0008006" key="5">
    <source>
        <dbReference type="Google" id="ProtNLM"/>
    </source>
</evidence>
<keyword evidence="2" id="KW-0325">Glycoprotein</keyword>
<comment type="similarity">
    <text evidence="1">Belongs to the 'GDSL' lipolytic enzyme family.</text>
</comment>
<name>A0A835EYX9_9POAL</name>
<dbReference type="InterPro" id="IPR036514">
    <property type="entry name" value="SGNH_hydro_sf"/>
</dbReference>
<dbReference type="GO" id="GO:0016788">
    <property type="term" value="F:hydrolase activity, acting on ester bonds"/>
    <property type="evidence" value="ECO:0007669"/>
    <property type="project" value="InterPro"/>
</dbReference>
<dbReference type="Pfam" id="PF00657">
    <property type="entry name" value="Lipase_GDSL"/>
    <property type="match status" value="1"/>
</dbReference>
<dbReference type="PANTHER" id="PTHR22835">
    <property type="entry name" value="ZINC FINGER FYVE DOMAIN CONTAINING PROTEIN"/>
    <property type="match status" value="1"/>
</dbReference>
<dbReference type="PANTHER" id="PTHR22835:SF166">
    <property type="entry name" value="GDSL-LIKE LIPASE_ACYLHYDROLASE FAMILY PROTEIN, EXPRESSED"/>
    <property type="match status" value="1"/>
</dbReference>
<gene>
    <name evidence="3" type="ORF">HU200_021831</name>
</gene>
<dbReference type="Proteomes" id="UP000636709">
    <property type="component" value="Unassembled WGS sequence"/>
</dbReference>
<dbReference type="AlphaFoldDB" id="A0A835EYX9"/>
<evidence type="ECO:0000256" key="1">
    <source>
        <dbReference type="ARBA" id="ARBA00008668"/>
    </source>
</evidence>
<dbReference type="InterPro" id="IPR001087">
    <property type="entry name" value="GDSL"/>
</dbReference>
<comment type="caution">
    <text evidence="3">The sequence shown here is derived from an EMBL/GenBank/DDBJ whole genome shotgun (WGS) entry which is preliminary data.</text>
</comment>
<evidence type="ECO:0000313" key="4">
    <source>
        <dbReference type="Proteomes" id="UP000636709"/>
    </source>
</evidence>
<evidence type="ECO:0000313" key="3">
    <source>
        <dbReference type="EMBL" id="KAF8723310.1"/>
    </source>
</evidence>
<keyword evidence="4" id="KW-1185">Reference proteome</keyword>
<dbReference type="OrthoDB" id="1600564at2759"/>
<accession>A0A835EYX9</accession>
<organism evidence="3 4">
    <name type="scientific">Digitaria exilis</name>
    <dbReference type="NCBI Taxonomy" id="1010633"/>
    <lineage>
        <taxon>Eukaryota</taxon>
        <taxon>Viridiplantae</taxon>
        <taxon>Streptophyta</taxon>
        <taxon>Embryophyta</taxon>
        <taxon>Tracheophyta</taxon>
        <taxon>Spermatophyta</taxon>
        <taxon>Magnoliopsida</taxon>
        <taxon>Liliopsida</taxon>
        <taxon>Poales</taxon>
        <taxon>Poaceae</taxon>
        <taxon>PACMAD clade</taxon>
        <taxon>Panicoideae</taxon>
        <taxon>Panicodae</taxon>
        <taxon>Paniceae</taxon>
        <taxon>Anthephorinae</taxon>
        <taxon>Digitaria</taxon>
    </lineage>
</organism>
<proteinExistence type="inferred from homology"/>
<dbReference type="Gene3D" id="3.40.50.1110">
    <property type="entry name" value="SGNH hydrolase"/>
    <property type="match status" value="2"/>
</dbReference>
<sequence>MLCFPLLVFAAAGADNVVDDGVCPSQTQFARIFSFGDSLTDTGNALRILGARAWISRPPYGETFFGHPSGRASDGRIMIHFIGARTVLVPGMIPMGCEPQLLAQYNGSIDAGGYDPETGCITWLNDLAVLHNRELRRTLKVLRQAHPGTYIVYADLYRAITDLIVSPGRYGFISERPPVACCGDGMAASCGAAGMTVCGDPSEYVSWDGVHFTEAANRRIACAVLERARVVTDARRRRIGCD</sequence>
<dbReference type="EMBL" id="JACEFO010001668">
    <property type="protein sequence ID" value="KAF8723310.1"/>
    <property type="molecule type" value="Genomic_DNA"/>
</dbReference>
<protein>
    <recommendedName>
        <fullName evidence="5">GDSL esterase/lipase</fullName>
    </recommendedName>
</protein>